<feature type="domain" description="Retroviral polymerase SH3-like" evidence="1">
    <location>
        <begin position="108"/>
        <end position="157"/>
    </location>
</feature>
<gene>
    <name evidence="2" type="ORF">Tci_661627</name>
</gene>
<reference evidence="2" key="1">
    <citation type="journal article" date="2019" name="Sci. Rep.">
        <title>Draft genome of Tanacetum cinerariifolium, the natural source of mosquito coil.</title>
        <authorList>
            <person name="Yamashiro T."/>
            <person name="Shiraishi A."/>
            <person name="Satake H."/>
            <person name="Nakayama K."/>
        </authorList>
    </citation>
    <scope>NUCLEOTIDE SEQUENCE</scope>
</reference>
<feature type="non-terminal residue" evidence="2">
    <location>
        <position position="1"/>
    </location>
</feature>
<accession>A0A699KG74</accession>
<dbReference type="InterPro" id="IPR057670">
    <property type="entry name" value="SH3_retrovirus"/>
</dbReference>
<organism evidence="2">
    <name type="scientific">Tanacetum cinerariifolium</name>
    <name type="common">Dalmatian daisy</name>
    <name type="synonym">Chrysanthemum cinerariifolium</name>
    <dbReference type="NCBI Taxonomy" id="118510"/>
    <lineage>
        <taxon>Eukaryota</taxon>
        <taxon>Viridiplantae</taxon>
        <taxon>Streptophyta</taxon>
        <taxon>Embryophyta</taxon>
        <taxon>Tracheophyta</taxon>
        <taxon>Spermatophyta</taxon>
        <taxon>Magnoliopsida</taxon>
        <taxon>eudicotyledons</taxon>
        <taxon>Gunneridae</taxon>
        <taxon>Pentapetalae</taxon>
        <taxon>asterids</taxon>
        <taxon>campanulids</taxon>
        <taxon>Asterales</taxon>
        <taxon>Asteraceae</taxon>
        <taxon>Asteroideae</taxon>
        <taxon>Anthemideae</taxon>
        <taxon>Anthemidinae</taxon>
        <taxon>Tanacetum</taxon>
    </lineage>
</organism>
<name>A0A699KG74_TANCI</name>
<dbReference type="InterPro" id="IPR012337">
    <property type="entry name" value="RNaseH-like_sf"/>
</dbReference>
<dbReference type="AlphaFoldDB" id="A0A699KG74"/>
<comment type="caution">
    <text evidence="2">The sequence shown here is derived from an EMBL/GenBank/DDBJ whole genome shotgun (WGS) entry which is preliminary data.</text>
</comment>
<dbReference type="Pfam" id="PF25597">
    <property type="entry name" value="SH3_retrovirus"/>
    <property type="match status" value="1"/>
</dbReference>
<dbReference type="EMBL" id="BKCJ010509591">
    <property type="protein sequence ID" value="GFA89655.1"/>
    <property type="molecule type" value="Genomic_DNA"/>
</dbReference>
<sequence length="314" mass="33578">ICNTSVSPPLLVLSDLAPVSASARDGDSRTILADVSSSSCAEGLVDAFSIIGAACSSVTMVLPLPSITGSGQVASVTVLRTPQQNGVVKRRNRTLVEAARTMLIFSKAPIENVGKLQPTADVGIFVGYAPSRMGYRIYNKQNRRIMETIPVQFDELTEQMAPVQLIPVPVNTVGTPSSTTIDQDAPCPSHSLSSLAFHSLNLLQGVAAESTIIEDNPLAPVNNDPFVNVFASEPSSEASSSGDVSSVESTYVTQTHYHLKKLSKDHLLDNVTGNPSRPVSTRKQLATDALWCFYNSVLSKVKPKNFKSAITEDF</sequence>
<evidence type="ECO:0000313" key="2">
    <source>
        <dbReference type="EMBL" id="GFA89655.1"/>
    </source>
</evidence>
<evidence type="ECO:0000259" key="1">
    <source>
        <dbReference type="Pfam" id="PF25597"/>
    </source>
</evidence>
<protein>
    <submittedName>
        <fullName evidence="2">Integrase, catalytic region, zinc finger, CCHC-type, peptidase aspartic, catalytic</fullName>
    </submittedName>
</protein>
<proteinExistence type="predicted"/>
<dbReference type="SUPFAM" id="SSF53098">
    <property type="entry name" value="Ribonuclease H-like"/>
    <property type="match status" value="1"/>
</dbReference>